<evidence type="ECO:0000313" key="1">
    <source>
        <dbReference type="EnsemblMetazoa" id="OVOC8608.1"/>
    </source>
</evidence>
<evidence type="ECO:0000313" key="2">
    <source>
        <dbReference type="Proteomes" id="UP000024404"/>
    </source>
</evidence>
<proteinExistence type="predicted"/>
<dbReference type="EMBL" id="CMVM020000249">
    <property type="status" value="NOT_ANNOTATED_CDS"/>
    <property type="molecule type" value="Genomic_DNA"/>
</dbReference>
<accession>A0A8R1TZG1</accession>
<keyword evidence="2" id="KW-1185">Reference proteome</keyword>
<organism evidence="1 2">
    <name type="scientific">Onchocerca volvulus</name>
    <dbReference type="NCBI Taxonomy" id="6282"/>
    <lineage>
        <taxon>Eukaryota</taxon>
        <taxon>Metazoa</taxon>
        <taxon>Ecdysozoa</taxon>
        <taxon>Nematoda</taxon>
        <taxon>Chromadorea</taxon>
        <taxon>Rhabditida</taxon>
        <taxon>Spirurina</taxon>
        <taxon>Spiruromorpha</taxon>
        <taxon>Filarioidea</taxon>
        <taxon>Onchocercidae</taxon>
        <taxon>Onchocerca</taxon>
    </lineage>
</organism>
<sequence length="67" mass="7831">MITLYLTGLIFPSFRGELTFSLRSHAPAHSLVQCAGKVQCYDRAMRRVGYFEITWAHYQFVYRLSLL</sequence>
<reference evidence="2" key="1">
    <citation type="submission" date="2013-10" db="EMBL/GenBank/DDBJ databases">
        <title>Genome sequencing of Onchocerca volvulus.</title>
        <authorList>
            <person name="Cotton J."/>
            <person name="Tsai J."/>
            <person name="Stanley E."/>
            <person name="Tracey A."/>
            <person name="Holroyd N."/>
            <person name="Lustigman S."/>
            <person name="Berriman M."/>
        </authorList>
    </citation>
    <scope>NUCLEOTIDE SEQUENCE</scope>
</reference>
<protein>
    <submittedName>
        <fullName evidence="1">Uncharacterized protein</fullName>
    </submittedName>
</protein>
<dbReference type="AlphaFoldDB" id="A0A8R1TZG1"/>
<dbReference type="Proteomes" id="UP000024404">
    <property type="component" value="Unassembled WGS sequence"/>
</dbReference>
<reference evidence="1" key="2">
    <citation type="submission" date="2022-06" db="UniProtKB">
        <authorList>
            <consortium name="EnsemblMetazoa"/>
        </authorList>
    </citation>
    <scope>IDENTIFICATION</scope>
</reference>
<name>A0A8R1TZG1_ONCVO</name>
<dbReference type="EnsemblMetazoa" id="OVOC8608.1">
    <property type="protein sequence ID" value="OVOC8608.1"/>
    <property type="gene ID" value="WBGene00245417"/>
</dbReference>